<evidence type="ECO:0000256" key="4">
    <source>
        <dbReference type="ARBA" id="ARBA00022737"/>
    </source>
</evidence>
<evidence type="ECO:0000256" key="2">
    <source>
        <dbReference type="ARBA" id="ARBA00008486"/>
    </source>
</evidence>
<comment type="catalytic activity">
    <reaction evidence="1">
        <text>a beta-lactam + H2O = a substituted beta-amino acid</text>
        <dbReference type="Rhea" id="RHEA:20401"/>
        <dbReference type="ChEBI" id="CHEBI:15377"/>
        <dbReference type="ChEBI" id="CHEBI:35627"/>
        <dbReference type="ChEBI" id="CHEBI:140347"/>
        <dbReference type="EC" id="3.5.2.6"/>
    </reaction>
</comment>
<dbReference type="AlphaFoldDB" id="A0AAW3ZSK2"/>
<dbReference type="PANTHER" id="PTHR13891">
    <property type="entry name" value="CYTOCHROME C OXIDASE ASSEMBLY FACTOR 7"/>
    <property type="match status" value="1"/>
</dbReference>
<dbReference type="Proteomes" id="UP000650616">
    <property type="component" value="Unassembled WGS sequence"/>
</dbReference>
<accession>A0AAW3ZSK2</accession>
<reference evidence="9 10" key="1">
    <citation type="submission" date="2015-08" db="EMBL/GenBank/DDBJ databases">
        <title>Comparative genomics of the Campylobacter concisus group.</title>
        <authorList>
            <person name="Yee E."/>
            <person name="Chapman M.H."/>
            <person name="Huynh S."/>
            <person name="Bono J.L."/>
            <person name="On S.L."/>
            <person name="St Leger J."/>
            <person name="Foster G."/>
            <person name="Parker C.T."/>
            <person name="Miller W.G."/>
        </authorList>
    </citation>
    <scope>NUCLEOTIDE SEQUENCE [LARGE SCALE GENOMIC DNA]</scope>
    <source>
        <strain evidence="9 10">RM9337</strain>
    </source>
</reference>
<dbReference type="SUPFAM" id="SSF81901">
    <property type="entry name" value="HCP-like"/>
    <property type="match status" value="1"/>
</dbReference>
<protein>
    <recommendedName>
        <fullName evidence="3">beta-lactamase</fullName>
        <ecNumber evidence="3">3.5.2.6</ecNumber>
    </recommendedName>
</protein>
<comment type="caution">
    <text evidence="9">The sequence shown here is derived from an EMBL/GenBank/DDBJ whole genome shotgun (WGS) entry which is preliminary data.</text>
</comment>
<sequence>MKNFIPFLLVILLTGCSQISQFYPQKDDQIIDQESKWQESEDQKIVKNKKQISQNAIMLLVPKCNEGEMSACNDAGANYEFLKQYENAAIYYEKACNGGVELGCANLGILYEHGLGVKKDPKRAVEIYRTSCNQGGARSCYNLANAYRKGEIVAQDYALAMSAYENACKKNDIPSCANIGAMYELGLGVEKDERRAYQIYKVACFRGFSKACPQMKRLGIKLGEINE</sequence>
<dbReference type="InterPro" id="IPR040239">
    <property type="entry name" value="HcpB-like"/>
</dbReference>
<dbReference type="GO" id="GO:0008800">
    <property type="term" value="F:beta-lactamase activity"/>
    <property type="evidence" value="ECO:0007669"/>
    <property type="project" value="UniProtKB-EC"/>
</dbReference>
<dbReference type="InterPro" id="IPR006597">
    <property type="entry name" value="Sel1-like"/>
</dbReference>
<dbReference type="Gene3D" id="1.25.40.10">
    <property type="entry name" value="Tetratricopeptide repeat domain"/>
    <property type="match status" value="1"/>
</dbReference>
<dbReference type="PANTHER" id="PTHR13891:SF1">
    <property type="entry name" value="CYTOCHROME C OXIDASE ASSEMBLY FACTOR 7"/>
    <property type="match status" value="1"/>
</dbReference>
<keyword evidence="5" id="KW-0378">Hydrolase</keyword>
<dbReference type="Pfam" id="PF08238">
    <property type="entry name" value="Sel1"/>
    <property type="match status" value="4"/>
</dbReference>
<name>A0AAW3ZSK2_9BACT</name>
<dbReference type="PROSITE" id="PS51257">
    <property type="entry name" value="PROKAR_LIPOPROTEIN"/>
    <property type="match status" value="1"/>
</dbReference>
<evidence type="ECO:0000256" key="5">
    <source>
        <dbReference type="ARBA" id="ARBA00022801"/>
    </source>
</evidence>
<keyword evidence="10" id="KW-1185">Reference proteome</keyword>
<evidence type="ECO:0000256" key="3">
    <source>
        <dbReference type="ARBA" id="ARBA00012865"/>
    </source>
</evidence>
<dbReference type="EMBL" id="LIWG01000002">
    <property type="protein sequence ID" value="MBE3607742.1"/>
    <property type="molecule type" value="Genomic_DNA"/>
</dbReference>
<evidence type="ECO:0000313" key="10">
    <source>
        <dbReference type="Proteomes" id="UP000650616"/>
    </source>
</evidence>
<organism evidence="9 10">
    <name type="scientific">Campylobacter californiensis</name>
    <dbReference type="NCBI Taxonomy" id="1032243"/>
    <lineage>
        <taxon>Bacteria</taxon>
        <taxon>Pseudomonadati</taxon>
        <taxon>Campylobacterota</taxon>
        <taxon>Epsilonproteobacteria</taxon>
        <taxon>Campylobacterales</taxon>
        <taxon>Campylobacteraceae</taxon>
        <taxon>Campylobacter</taxon>
    </lineage>
</organism>
<keyword evidence="8" id="KW-0046">Antibiotic resistance</keyword>
<evidence type="ECO:0000256" key="7">
    <source>
        <dbReference type="ARBA" id="ARBA00023157"/>
    </source>
</evidence>
<evidence type="ECO:0000256" key="6">
    <source>
        <dbReference type="ARBA" id="ARBA00022803"/>
    </source>
</evidence>
<keyword evidence="7" id="KW-1015">Disulfide bond</keyword>
<dbReference type="InterPro" id="IPR011990">
    <property type="entry name" value="TPR-like_helical_dom_sf"/>
</dbReference>
<evidence type="ECO:0000256" key="8">
    <source>
        <dbReference type="ARBA" id="ARBA00023251"/>
    </source>
</evidence>
<evidence type="ECO:0000313" key="9">
    <source>
        <dbReference type="EMBL" id="MBE3607742.1"/>
    </source>
</evidence>
<evidence type="ECO:0000256" key="1">
    <source>
        <dbReference type="ARBA" id="ARBA00001526"/>
    </source>
</evidence>
<keyword evidence="6" id="KW-0802">TPR repeat</keyword>
<dbReference type="SMART" id="SM00671">
    <property type="entry name" value="SEL1"/>
    <property type="match status" value="4"/>
</dbReference>
<dbReference type="GO" id="GO:0046677">
    <property type="term" value="P:response to antibiotic"/>
    <property type="evidence" value="ECO:0007669"/>
    <property type="project" value="UniProtKB-KW"/>
</dbReference>
<dbReference type="EC" id="3.5.2.6" evidence="3"/>
<comment type="similarity">
    <text evidence="2">Belongs to the hcp beta-lactamase family.</text>
</comment>
<proteinExistence type="inferred from homology"/>
<gene>
    <name evidence="9" type="ORF">CCAL9337_03215</name>
</gene>
<keyword evidence="4" id="KW-0677">Repeat</keyword>
<dbReference type="RefSeq" id="WP_170015732.1">
    <property type="nucleotide sequence ID" value="NZ_CP012545.1"/>
</dbReference>